<comment type="cofactor">
    <cofactor evidence="1 9">
        <name>heme</name>
        <dbReference type="ChEBI" id="CHEBI:30413"/>
    </cofactor>
</comment>
<feature type="binding site" description="axial binding residue" evidence="9">
    <location>
        <position position="496"/>
    </location>
    <ligand>
        <name>heme</name>
        <dbReference type="ChEBI" id="CHEBI:30413"/>
    </ligand>
    <ligandPart>
        <name>Fe</name>
        <dbReference type="ChEBI" id="CHEBI:18248"/>
    </ligandPart>
</feature>
<evidence type="ECO:0000313" key="12">
    <source>
        <dbReference type="EMBL" id="KAF8468708.1"/>
    </source>
</evidence>
<evidence type="ECO:0000256" key="1">
    <source>
        <dbReference type="ARBA" id="ARBA00001971"/>
    </source>
</evidence>
<evidence type="ECO:0000256" key="8">
    <source>
        <dbReference type="ARBA" id="ARBA00023033"/>
    </source>
</evidence>
<dbReference type="PANTHER" id="PTHR24305:SF166">
    <property type="entry name" value="CYTOCHROME P450 12A4, MITOCHONDRIAL-RELATED"/>
    <property type="match status" value="1"/>
</dbReference>
<dbReference type="AlphaFoldDB" id="A0A9P5MPF7"/>
<keyword evidence="11" id="KW-1133">Transmembrane helix</keyword>
<dbReference type="InterPro" id="IPR050121">
    <property type="entry name" value="Cytochrome_P450_monoxygenase"/>
</dbReference>
<evidence type="ECO:0000256" key="7">
    <source>
        <dbReference type="ARBA" id="ARBA00023004"/>
    </source>
</evidence>
<dbReference type="GO" id="GO:0020037">
    <property type="term" value="F:heme binding"/>
    <property type="evidence" value="ECO:0007669"/>
    <property type="project" value="InterPro"/>
</dbReference>
<dbReference type="PROSITE" id="PS00086">
    <property type="entry name" value="CYTOCHROME_P450"/>
    <property type="match status" value="1"/>
</dbReference>
<evidence type="ECO:0000256" key="2">
    <source>
        <dbReference type="ARBA" id="ARBA00005179"/>
    </source>
</evidence>
<comment type="similarity">
    <text evidence="3 10">Belongs to the cytochrome P450 family.</text>
</comment>
<sequence length="562" mass="64110">MEMSWHTGFHTSVFHWLQSHPVLATFCVLIILHNVYTWLFPDPIMRLPMPPGGRLIGGHSMIVVDARYSPTLHERCVRELGRNVRLRGLFPWETRLLPLDPVTIAHVLKNPNIYEKPRISRRIIEGLIGCGMLAAEGHVHKRQRRVATPAFSIQNMRALVPVVFNKGEELKDRWMGLIQENAIKVSQDSHNPIGLRLDVCHWLSRATFDVIGLAGFDYHFNAIQNEDNELFNAYRDMFEIAISQPWTLRRVISTYFPIFGRLFPDKATIVVRKGQEIIDRVARRLIQEKKRKIQEGEHSGKAYDGRDLLSLLLKSNAATDLPPEQRISDEDMLHNINTFMFAGTDTISLAVTWTLLLLAKHTPIQDRLRAELCSMPRPDNLGDEAVLAHYQELAAAPLLDKVCRESLRIVPPLHSSLRVATQDDVLPESKGGEGVHIRKGTYVHVPVEAMNLDREMWGKDGWAFVPDRWDNLPEAVKSLPGIYANTLTFSAGPRSCIGQRFSLIEMKTFLYVLITNFVFAETDDEKVVKLNVVLTRPFVEHRFREGCQCPMIVTPYLPAETM</sequence>
<dbReference type="InterPro" id="IPR002401">
    <property type="entry name" value="Cyt_P450_E_grp-I"/>
</dbReference>
<evidence type="ECO:0000256" key="5">
    <source>
        <dbReference type="ARBA" id="ARBA00022723"/>
    </source>
</evidence>
<keyword evidence="11" id="KW-0472">Membrane</keyword>
<keyword evidence="5 9" id="KW-0479">Metal-binding</keyword>
<keyword evidence="11" id="KW-0812">Transmembrane</keyword>
<evidence type="ECO:0000256" key="4">
    <source>
        <dbReference type="ARBA" id="ARBA00022617"/>
    </source>
</evidence>
<protein>
    <submittedName>
        <fullName evidence="12">Cytochrome-450 hydroxylase</fullName>
    </submittedName>
</protein>
<proteinExistence type="inferred from homology"/>
<evidence type="ECO:0000256" key="9">
    <source>
        <dbReference type="PIRSR" id="PIRSR602401-1"/>
    </source>
</evidence>
<dbReference type="GO" id="GO:0016705">
    <property type="term" value="F:oxidoreductase activity, acting on paired donors, with incorporation or reduction of molecular oxygen"/>
    <property type="evidence" value="ECO:0007669"/>
    <property type="project" value="InterPro"/>
</dbReference>
<evidence type="ECO:0000313" key="13">
    <source>
        <dbReference type="Proteomes" id="UP000759537"/>
    </source>
</evidence>
<dbReference type="OrthoDB" id="1470350at2759"/>
<keyword evidence="8 10" id="KW-0503">Monooxygenase</keyword>
<evidence type="ECO:0000256" key="11">
    <source>
        <dbReference type="SAM" id="Phobius"/>
    </source>
</evidence>
<dbReference type="GO" id="GO:0004497">
    <property type="term" value="F:monooxygenase activity"/>
    <property type="evidence" value="ECO:0007669"/>
    <property type="project" value="UniProtKB-KW"/>
</dbReference>
<keyword evidence="13" id="KW-1185">Reference proteome</keyword>
<keyword evidence="4 9" id="KW-0349">Heme</keyword>
<organism evidence="12 13">
    <name type="scientific">Russula ochroleuca</name>
    <dbReference type="NCBI Taxonomy" id="152965"/>
    <lineage>
        <taxon>Eukaryota</taxon>
        <taxon>Fungi</taxon>
        <taxon>Dikarya</taxon>
        <taxon>Basidiomycota</taxon>
        <taxon>Agaricomycotina</taxon>
        <taxon>Agaricomycetes</taxon>
        <taxon>Russulales</taxon>
        <taxon>Russulaceae</taxon>
        <taxon>Russula</taxon>
    </lineage>
</organism>
<dbReference type="Proteomes" id="UP000759537">
    <property type="component" value="Unassembled WGS sequence"/>
</dbReference>
<evidence type="ECO:0000256" key="3">
    <source>
        <dbReference type="ARBA" id="ARBA00010617"/>
    </source>
</evidence>
<evidence type="ECO:0000256" key="6">
    <source>
        <dbReference type="ARBA" id="ARBA00023002"/>
    </source>
</evidence>
<comment type="pathway">
    <text evidence="2">Secondary metabolite biosynthesis.</text>
</comment>
<evidence type="ECO:0000256" key="10">
    <source>
        <dbReference type="RuleBase" id="RU000461"/>
    </source>
</evidence>
<gene>
    <name evidence="12" type="ORF">DFH94DRAFT_775519</name>
</gene>
<dbReference type="InterPro" id="IPR001128">
    <property type="entry name" value="Cyt_P450"/>
</dbReference>
<dbReference type="GO" id="GO:0005506">
    <property type="term" value="F:iron ion binding"/>
    <property type="evidence" value="ECO:0007669"/>
    <property type="project" value="InterPro"/>
</dbReference>
<keyword evidence="6 10" id="KW-0560">Oxidoreductase</keyword>
<dbReference type="PRINTS" id="PR00385">
    <property type="entry name" value="P450"/>
</dbReference>
<dbReference type="PRINTS" id="PR00463">
    <property type="entry name" value="EP450I"/>
</dbReference>
<dbReference type="InterPro" id="IPR036396">
    <property type="entry name" value="Cyt_P450_sf"/>
</dbReference>
<dbReference type="PANTHER" id="PTHR24305">
    <property type="entry name" value="CYTOCHROME P450"/>
    <property type="match status" value="1"/>
</dbReference>
<dbReference type="EMBL" id="WHVB01000030">
    <property type="protein sequence ID" value="KAF8468708.1"/>
    <property type="molecule type" value="Genomic_DNA"/>
</dbReference>
<dbReference type="SUPFAM" id="SSF48264">
    <property type="entry name" value="Cytochrome P450"/>
    <property type="match status" value="1"/>
</dbReference>
<dbReference type="Pfam" id="PF00067">
    <property type="entry name" value="p450"/>
    <property type="match status" value="1"/>
</dbReference>
<dbReference type="CDD" id="cd11069">
    <property type="entry name" value="CYP_FUM15-like"/>
    <property type="match status" value="1"/>
</dbReference>
<dbReference type="Gene3D" id="1.10.630.10">
    <property type="entry name" value="Cytochrome P450"/>
    <property type="match status" value="1"/>
</dbReference>
<comment type="caution">
    <text evidence="12">The sequence shown here is derived from an EMBL/GenBank/DDBJ whole genome shotgun (WGS) entry which is preliminary data.</text>
</comment>
<keyword evidence="7 9" id="KW-0408">Iron</keyword>
<name>A0A9P5MPF7_9AGAM</name>
<feature type="transmembrane region" description="Helical" evidence="11">
    <location>
        <begin position="20"/>
        <end position="39"/>
    </location>
</feature>
<dbReference type="InterPro" id="IPR017972">
    <property type="entry name" value="Cyt_P450_CS"/>
</dbReference>
<reference evidence="12" key="1">
    <citation type="submission" date="2019-10" db="EMBL/GenBank/DDBJ databases">
        <authorList>
            <consortium name="DOE Joint Genome Institute"/>
            <person name="Kuo A."/>
            <person name="Miyauchi S."/>
            <person name="Kiss E."/>
            <person name="Drula E."/>
            <person name="Kohler A."/>
            <person name="Sanchez-Garcia M."/>
            <person name="Andreopoulos B."/>
            <person name="Barry K.W."/>
            <person name="Bonito G."/>
            <person name="Buee M."/>
            <person name="Carver A."/>
            <person name="Chen C."/>
            <person name="Cichocki N."/>
            <person name="Clum A."/>
            <person name="Culley D."/>
            <person name="Crous P.W."/>
            <person name="Fauchery L."/>
            <person name="Girlanda M."/>
            <person name="Hayes R."/>
            <person name="Keri Z."/>
            <person name="LaButti K."/>
            <person name="Lipzen A."/>
            <person name="Lombard V."/>
            <person name="Magnuson J."/>
            <person name="Maillard F."/>
            <person name="Morin E."/>
            <person name="Murat C."/>
            <person name="Nolan M."/>
            <person name="Ohm R."/>
            <person name="Pangilinan J."/>
            <person name="Pereira M."/>
            <person name="Perotto S."/>
            <person name="Peter M."/>
            <person name="Riley R."/>
            <person name="Sitrit Y."/>
            <person name="Stielow B."/>
            <person name="Szollosi G."/>
            <person name="Zifcakova L."/>
            <person name="Stursova M."/>
            <person name="Spatafora J.W."/>
            <person name="Tedersoo L."/>
            <person name="Vaario L.-M."/>
            <person name="Yamada A."/>
            <person name="Yan M."/>
            <person name="Wang P."/>
            <person name="Xu J."/>
            <person name="Bruns T."/>
            <person name="Baldrian P."/>
            <person name="Vilgalys R."/>
            <person name="Henrissat B."/>
            <person name="Grigoriev I.V."/>
            <person name="Hibbett D."/>
            <person name="Nagy L.G."/>
            <person name="Martin F.M."/>
        </authorList>
    </citation>
    <scope>NUCLEOTIDE SEQUENCE</scope>
    <source>
        <strain evidence="12">Prilba</strain>
    </source>
</reference>
<accession>A0A9P5MPF7</accession>
<reference evidence="12" key="2">
    <citation type="journal article" date="2020" name="Nat. Commun.">
        <title>Large-scale genome sequencing of mycorrhizal fungi provides insights into the early evolution of symbiotic traits.</title>
        <authorList>
            <person name="Miyauchi S."/>
            <person name="Kiss E."/>
            <person name="Kuo A."/>
            <person name="Drula E."/>
            <person name="Kohler A."/>
            <person name="Sanchez-Garcia M."/>
            <person name="Morin E."/>
            <person name="Andreopoulos B."/>
            <person name="Barry K.W."/>
            <person name="Bonito G."/>
            <person name="Buee M."/>
            <person name="Carver A."/>
            <person name="Chen C."/>
            <person name="Cichocki N."/>
            <person name="Clum A."/>
            <person name="Culley D."/>
            <person name="Crous P.W."/>
            <person name="Fauchery L."/>
            <person name="Girlanda M."/>
            <person name="Hayes R.D."/>
            <person name="Keri Z."/>
            <person name="LaButti K."/>
            <person name="Lipzen A."/>
            <person name="Lombard V."/>
            <person name="Magnuson J."/>
            <person name="Maillard F."/>
            <person name="Murat C."/>
            <person name="Nolan M."/>
            <person name="Ohm R.A."/>
            <person name="Pangilinan J."/>
            <person name="Pereira M.F."/>
            <person name="Perotto S."/>
            <person name="Peter M."/>
            <person name="Pfister S."/>
            <person name="Riley R."/>
            <person name="Sitrit Y."/>
            <person name="Stielow J.B."/>
            <person name="Szollosi G."/>
            <person name="Zifcakova L."/>
            <person name="Stursova M."/>
            <person name="Spatafora J.W."/>
            <person name="Tedersoo L."/>
            <person name="Vaario L.M."/>
            <person name="Yamada A."/>
            <person name="Yan M."/>
            <person name="Wang P."/>
            <person name="Xu J."/>
            <person name="Bruns T."/>
            <person name="Baldrian P."/>
            <person name="Vilgalys R."/>
            <person name="Dunand C."/>
            <person name="Henrissat B."/>
            <person name="Grigoriev I.V."/>
            <person name="Hibbett D."/>
            <person name="Nagy L.G."/>
            <person name="Martin F.M."/>
        </authorList>
    </citation>
    <scope>NUCLEOTIDE SEQUENCE</scope>
    <source>
        <strain evidence="12">Prilba</strain>
    </source>
</reference>